<name>A0A445DWV9_ARAHY</name>
<dbReference type="Proteomes" id="UP000289738">
    <property type="component" value="Chromosome A03"/>
</dbReference>
<dbReference type="InterPro" id="IPR004332">
    <property type="entry name" value="Transposase_MuDR"/>
</dbReference>
<gene>
    <name evidence="2" type="ORF">Ahy_A03g014070</name>
</gene>
<accession>A0A445DWV9</accession>
<comment type="caution">
    <text evidence="2">The sequence shown here is derived from an EMBL/GenBank/DDBJ whole genome shotgun (WGS) entry which is preliminary data.</text>
</comment>
<dbReference type="PANTHER" id="PTHR31973:SF187">
    <property type="entry name" value="MUTATOR TRANSPOSASE MUDRA PROTEIN"/>
    <property type="match status" value="1"/>
</dbReference>
<evidence type="ECO:0000313" key="2">
    <source>
        <dbReference type="EMBL" id="RYR67684.1"/>
    </source>
</evidence>
<sequence>MAQPTTIPKPWFKVKKTKKVVPKRGCKNVKIAAAYGRRPLTRAAATRNIARTIAAKTNVKLRTRIDKKLTKLKKAVMVEDDGPDEGYNDSNGGDLWHSEEMKTPLKSEDELEKVDSDDVFLAFRKGGRFGELRLEVGMTFTTKMEFKEAVREYCIQEGRMIWFKKNDNVKMKAVCKDESCGWLVYASNNTENNHWQIKTFMDDYTCARETKNSQLIGSG</sequence>
<protein>
    <recommendedName>
        <fullName evidence="1">Transposase MuDR plant domain-containing protein</fullName>
    </recommendedName>
</protein>
<dbReference type="EMBL" id="SDMP01000003">
    <property type="protein sequence ID" value="RYR67684.1"/>
    <property type="molecule type" value="Genomic_DNA"/>
</dbReference>
<dbReference type="Pfam" id="PF03108">
    <property type="entry name" value="DBD_Tnp_Mut"/>
    <property type="match status" value="1"/>
</dbReference>
<dbReference type="AlphaFoldDB" id="A0A445DWV9"/>
<dbReference type="PANTHER" id="PTHR31973">
    <property type="entry name" value="POLYPROTEIN, PUTATIVE-RELATED"/>
    <property type="match status" value="1"/>
</dbReference>
<proteinExistence type="predicted"/>
<keyword evidence="3" id="KW-1185">Reference proteome</keyword>
<evidence type="ECO:0000313" key="3">
    <source>
        <dbReference type="Proteomes" id="UP000289738"/>
    </source>
</evidence>
<organism evidence="2 3">
    <name type="scientific">Arachis hypogaea</name>
    <name type="common">Peanut</name>
    <dbReference type="NCBI Taxonomy" id="3818"/>
    <lineage>
        <taxon>Eukaryota</taxon>
        <taxon>Viridiplantae</taxon>
        <taxon>Streptophyta</taxon>
        <taxon>Embryophyta</taxon>
        <taxon>Tracheophyta</taxon>
        <taxon>Spermatophyta</taxon>
        <taxon>Magnoliopsida</taxon>
        <taxon>eudicotyledons</taxon>
        <taxon>Gunneridae</taxon>
        <taxon>Pentapetalae</taxon>
        <taxon>rosids</taxon>
        <taxon>fabids</taxon>
        <taxon>Fabales</taxon>
        <taxon>Fabaceae</taxon>
        <taxon>Papilionoideae</taxon>
        <taxon>50 kb inversion clade</taxon>
        <taxon>dalbergioids sensu lato</taxon>
        <taxon>Dalbergieae</taxon>
        <taxon>Pterocarpus clade</taxon>
        <taxon>Arachis</taxon>
    </lineage>
</organism>
<feature type="domain" description="Transposase MuDR plant" evidence="1">
    <location>
        <begin position="133"/>
        <end position="197"/>
    </location>
</feature>
<evidence type="ECO:0000259" key="1">
    <source>
        <dbReference type="Pfam" id="PF03108"/>
    </source>
</evidence>
<reference evidence="2 3" key="1">
    <citation type="submission" date="2019-01" db="EMBL/GenBank/DDBJ databases">
        <title>Sequencing of cultivated peanut Arachis hypogaea provides insights into genome evolution and oil improvement.</title>
        <authorList>
            <person name="Chen X."/>
        </authorList>
    </citation>
    <scope>NUCLEOTIDE SEQUENCE [LARGE SCALE GENOMIC DNA]</scope>
    <source>
        <strain evidence="3">cv. Fuhuasheng</strain>
        <tissue evidence="2">Leaves</tissue>
    </source>
</reference>